<feature type="domain" description="C-type lectin" evidence="2">
    <location>
        <begin position="36"/>
        <end position="158"/>
    </location>
</feature>
<dbReference type="PROSITE" id="PS50041">
    <property type="entry name" value="C_TYPE_LECTIN_2"/>
    <property type="match status" value="1"/>
</dbReference>
<dbReference type="SUPFAM" id="SSF56436">
    <property type="entry name" value="C-type lectin-like"/>
    <property type="match status" value="1"/>
</dbReference>
<dbReference type="Pfam" id="PF00059">
    <property type="entry name" value="Lectin_C"/>
    <property type="match status" value="1"/>
</dbReference>
<gene>
    <name evidence="4" type="primary">LOC110982056</name>
</gene>
<evidence type="ECO:0000313" key="3">
    <source>
        <dbReference type="Proteomes" id="UP000694845"/>
    </source>
</evidence>
<organism evidence="3 4">
    <name type="scientific">Acanthaster planci</name>
    <name type="common">Crown-of-thorns starfish</name>
    <dbReference type="NCBI Taxonomy" id="133434"/>
    <lineage>
        <taxon>Eukaryota</taxon>
        <taxon>Metazoa</taxon>
        <taxon>Echinodermata</taxon>
        <taxon>Eleutherozoa</taxon>
        <taxon>Asterozoa</taxon>
        <taxon>Asteroidea</taxon>
        <taxon>Valvatacea</taxon>
        <taxon>Valvatida</taxon>
        <taxon>Acanthasteridae</taxon>
        <taxon>Acanthaster</taxon>
    </lineage>
</organism>
<reference evidence="4" key="1">
    <citation type="submission" date="2025-08" db="UniProtKB">
        <authorList>
            <consortium name="RefSeq"/>
        </authorList>
    </citation>
    <scope>IDENTIFICATION</scope>
</reference>
<dbReference type="InterPro" id="IPR016187">
    <property type="entry name" value="CTDL_fold"/>
</dbReference>
<dbReference type="GeneID" id="110982056"/>
<dbReference type="KEGG" id="aplc:110982056"/>
<dbReference type="InterPro" id="IPR001304">
    <property type="entry name" value="C-type_lectin-like"/>
</dbReference>
<dbReference type="RefSeq" id="XP_022095892.1">
    <property type="nucleotide sequence ID" value="XM_022240200.1"/>
</dbReference>
<dbReference type="Gene3D" id="3.10.100.10">
    <property type="entry name" value="Mannose-Binding Protein A, subunit A"/>
    <property type="match status" value="1"/>
</dbReference>
<evidence type="ECO:0000256" key="1">
    <source>
        <dbReference type="SAM" id="SignalP"/>
    </source>
</evidence>
<dbReference type="InterPro" id="IPR050111">
    <property type="entry name" value="C-type_lectin/snaclec_domain"/>
</dbReference>
<keyword evidence="1" id="KW-0732">Signal</keyword>
<dbReference type="OrthoDB" id="418245at2759"/>
<dbReference type="InterPro" id="IPR016186">
    <property type="entry name" value="C-type_lectin-like/link_sf"/>
</dbReference>
<dbReference type="PANTHER" id="PTHR22803">
    <property type="entry name" value="MANNOSE, PHOSPHOLIPASE, LECTIN RECEPTOR RELATED"/>
    <property type="match status" value="1"/>
</dbReference>
<name>A0A8B7YT62_ACAPL</name>
<protein>
    <submittedName>
        <fullName evidence="4">Snaclec 3-like</fullName>
    </submittedName>
</protein>
<dbReference type="AlphaFoldDB" id="A0A8B7YT62"/>
<dbReference type="OMA" id="GEWNTEL"/>
<evidence type="ECO:0000259" key="2">
    <source>
        <dbReference type="PROSITE" id="PS50041"/>
    </source>
</evidence>
<evidence type="ECO:0000313" key="4">
    <source>
        <dbReference type="RefSeq" id="XP_022095892.1"/>
    </source>
</evidence>
<dbReference type="SMART" id="SM00034">
    <property type="entry name" value="CLECT"/>
    <property type="match status" value="1"/>
</dbReference>
<feature type="chain" id="PRO_5034403060" evidence="1">
    <location>
        <begin position="23"/>
        <end position="172"/>
    </location>
</feature>
<sequence length="172" mass="19459">MGSLKMIAACVLVAALGSQVFAVIACTPCRPPWVNFRSHCYLVWSEPKTFDEAEAHCQGLTVHGRPSHLASIRSQEEQDFVSDLIAATVDQGQFIWFGYRRVDNTPRAFAWVDGCRLGDYTNWERGEPNDTNEKCSILYDTGKWNDFFCSRNCVFVCKTPDRMSQTNCDGQK</sequence>
<dbReference type="PROSITE" id="PS51257">
    <property type="entry name" value="PROKAR_LIPOPROTEIN"/>
    <property type="match status" value="1"/>
</dbReference>
<feature type="signal peptide" evidence="1">
    <location>
        <begin position="1"/>
        <end position="22"/>
    </location>
</feature>
<keyword evidence="3" id="KW-1185">Reference proteome</keyword>
<proteinExistence type="predicted"/>
<dbReference type="Proteomes" id="UP000694845">
    <property type="component" value="Unplaced"/>
</dbReference>
<accession>A0A8B7YT62</accession>